<proteinExistence type="inferred from homology"/>
<dbReference type="GO" id="GO:0003995">
    <property type="term" value="F:acyl-CoA dehydrogenase activity"/>
    <property type="evidence" value="ECO:0007669"/>
    <property type="project" value="TreeGrafter"/>
</dbReference>
<name>A0A2U1JT48_9BACI</name>
<organism evidence="8 9">
    <name type="scientific">Pueribacillus theae</name>
    <dbReference type="NCBI Taxonomy" id="2171751"/>
    <lineage>
        <taxon>Bacteria</taxon>
        <taxon>Bacillati</taxon>
        <taxon>Bacillota</taxon>
        <taxon>Bacilli</taxon>
        <taxon>Bacillales</taxon>
        <taxon>Bacillaceae</taxon>
        <taxon>Pueribacillus</taxon>
    </lineage>
</organism>
<evidence type="ECO:0000313" key="8">
    <source>
        <dbReference type="EMBL" id="PWA08124.1"/>
    </source>
</evidence>
<evidence type="ECO:0000259" key="7">
    <source>
        <dbReference type="Pfam" id="PF02771"/>
    </source>
</evidence>
<accession>A0A2U1JT48</accession>
<evidence type="ECO:0008006" key="10">
    <source>
        <dbReference type="Google" id="ProtNLM"/>
    </source>
</evidence>
<dbReference type="PANTHER" id="PTHR43884">
    <property type="entry name" value="ACYL-COA DEHYDROGENASE"/>
    <property type="match status" value="1"/>
</dbReference>
<feature type="domain" description="Acyl-CoA dehydrogenase/oxidase N-terminal" evidence="7">
    <location>
        <begin position="5"/>
        <end position="97"/>
    </location>
</feature>
<sequence length="351" mass="38678">MTEMRELMIDSATKILNDLSTKDVVNKAEEEAWSEQLWNTMAESGMTAVAVSEEHGGIGGDYGDALNILRVCGKYSAPIPIVETLLVNWLLSEKGKEPSEQPLTIMPIEQKDEVTFTAASGGMSVSGKIRKVPWARIAEAILVIGKSENGYKMALVDSKQCQIDHDQNLAGEPRDTVKIESFVVNEGNYFSVNDPLLERMLYFGTLSKTVLMAGALERVLDLTIAYSTERKQFGRPISRFQAIQQHIAVMSAEVTAAAIAVDTAIESFTGEPSDDITVAKIRVSDAASIVTPIAHQVHGAIGFTDEHILHQSTRRLWSWRDEFGSESEWAERLGEQIIQNGSEGLWSFITN</sequence>
<dbReference type="InterPro" id="IPR009075">
    <property type="entry name" value="AcylCo_DH/oxidase_C"/>
</dbReference>
<evidence type="ECO:0000313" key="9">
    <source>
        <dbReference type="Proteomes" id="UP000245998"/>
    </source>
</evidence>
<evidence type="ECO:0000259" key="6">
    <source>
        <dbReference type="Pfam" id="PF00441"/>
    </source>
</evidence>
<dbReference type="InterPro" id="IPR013786">
    <property type="entry name" value="AcylCoA_DH/ox_N"/>
</dbReference>
<dbReference type="Pfam" id="PF00441">
    <property type="entry name" value="Acyl-CoA_dh_1"/>
    <property type="match status" value="1"/>
</dbReference>
<keyword evidence="4" id="KW-0274">FAD</keyword>
<dbReference type="InterPro" id="IPR037069">
    <property type="entry name" value="AcylCoA_DH/ox_N_sf"/>
</dbReference>
<dbReference type="InterPro" id="IPR036250">
    <property type="entry name" value="AcylCo_DH-like_C"/>
</dbReference>
<protein>
    <recommendedName>
        <fullName evidence="10">Acyl-CoA dehydrogenase</fullName>
    </recommendedName>
</protein>
<dbReference type="RefSeq" id="WP_116555805.1">
    <property type="nucleotide sequence ID" value="NZ_QCZG01000041.1"/>
</dbReference>
<comment type="caution">
    <text evidence="8">The sequence shown here is derived from an EMBL/GenBank/DDBJ whole genome shotgun (WGS) entry which is preliminary data.</text>
</comment>
<comment type="cofactor">
    <cofactor evidence="1">
        <name>FAD</name>
        <dbReference type="ChEBI" id="CHEBI:57692"/>
    </cofactor>
</comment>
<dbReference type="Proteomes" id="UP000245998">
    <property type="component" value="Unassembled WGS sequence"/>
</dbReference>
<evidence type="ECO:0000256" key="2">
    <source>
        <dbReference type="ARBA" id="ARBA00009347"/>
    </source>
</evidence>
<gene>
    <name evidence="8" type="ORF">DCC39_15470</name>
</gene>
<dbReference type="SUPFAM" id="SSF47203">
    <property type="entry name" value="Acyl-CoA dehydrogenase C-terminal domain-like"/>
    <property type="match status" value="1"/>
</dbReference>
<dbReference type="EMBL" id="QCZG01000041">
    <property type="protein sequence ID" value="PWA08124.1"/>
    <property type="molecule type" value="Genomic_DNA"/>
</dbReference>
<dbReference type="InterPro" id="IPR009100">
    <property type="entry name" value="AcylCoA_DH/oxidase_NM_dom_sf"/>
</dbReference>
<keyword evidence="9" id="KW-1185">Reference proteome</keyword>
<feature type="domain" description="Acyl-CoA dehydrogenase/oxidase C-terminal" evidence="6">
    <location>
        <begin position="206"/>
        <end position="315"/>
    </location>
</feature>
<evidence type="ECO:0000256" key="1">
    <source>
        <dbReference type="ARBA" id="ARBA00001974"/>
    </source>
</evidence>
<dbReference type="SUPFAM" id="SSF56645">
    <property type="entry name" value="Acyl-CoA dehydrogenase NM domain-like"/>
    <property type="match status" value="1"/>
</dbReference>
<dbReference type="PANTHER" id="PTHR43884:SF20">
    <property type="entry name" value="ACYL-COA DEHYDROGENASE FADE28"/>
    <property type="match status" value="1"/>
</dbReference>
<keyword evidence="5" id="KW-0560">Oxidoreductase</keyword>
<evidence type="ECO:0000256" key="4">
    <source>
        <dbReference type="ARBA" id="ARBA00022827"/>
    </source>
</evidence>
<dbReference type="Pfam" id="PF02771">
    <property type="entry name" value="Acyl-CoA_dh_N"/>
    <property type="match status" value="1"/>
</dbReference>
<dbReference type="OrthoDB" id="2450120at2"/>
<dbReference type="Gene3D" id="1.10.540.10">
    <property type="entry name" value="Acyl-CoA dehydrogenase/oxidase, N-terminal domain"/>
    <property type="match status" value="1"/>
</dbReference>
<evidence type="ECO:0000256" key="5">
    <source>
        <dbReference type="ARBA" id="ARBA00023002"/>
    </source>
</evidence>
<comment type="similarity">
    <text evidence="2">Belongs to the acyl-CoA dehydrogenase family.</text>
</comment>
<dbReference type="Gene3D" id="1.20.140.10">
    <property type="entry name" value="Butyryl-CoA Dehydrogenase, subunit A, domain 3"/>
    <property type="match status" value="1"/>
</dbReference>
<dbReference type="AlphaFoldDB" id="A0A2U1JT48"/>
<evidence type="ECO:0000256" key="3">
    <source>
        <dbReference type="ARBA" id="ARBA00022630"/>
    </source>
</evidence>
<keyword evidence="3" id="KW-0285">Flavoprotein</keyword>
<reference evidence="8 9" key="1">
    <citation type="submission" date="2018-04" db="EMBL/GenBank/DDBJ databases">
        <title>Camelliibacillus theae gen. nov., sp. nov., isolated from Pu'er tea.</title>
        <authorList>
            <person name="Niu L."/>
        </authorList>
    </citation>
    <scope>NUCLEOTIDE SEQUENCE [LARGE SCALE GENOMIC DNA]</scope>
    <source>
        <strain evidence="8 9">T8</strain>
    </source>
</reference>
<dbReference type="GO" id="GO:0050660">
    <property type="term" value="F:flavin adenine dinucleotide binding"/>
    <property type="evidence" value="ECO:0007669"/>
    <property type="project" value="InterPro"/>
</dbReference>